<feature type="domain" description="AMP-dependent synthetase/ligase" evidence="1">
    <location>
        <begin position="31"/>
        <end position="417"/>
    </location>
</feature>
<dbReference type="InterPro" id="IPR042099">
    <property type="entry name" value="ANL_N_sf"/>
</dbReference>
<name>A0A0C3GM83_OIDMZ</name>
<dbReference type="PANTHER" id="PTHR43201">
    <property type="entry name" value="ACYL-COA SYNTHETASE"/>
    <property type="match status" value="1"/>
</dbReference>
<dbReference type="HOGENOM" id="CLU_000022_59_7_1"/>
<dbReference type="EMBL" id="KN832912">
    <property type="protein sequence ID" value="KIM92654.1"/>
    <property type="molecule type" value="Genomic_DNA"/>
</dbReference>
<protein>
    <submittedName>
        <fullName evidence="3">Uncharacterized protein</fullName>
    </submittedName>
</protein>
<dbReference type="PANTHER" id="PTHR43201:SF30">
    <property type="entry name" value="AMP-DEPENDENT SYNTHETASE_LIGASE DOMAIN-CONTAINING PROTEIN"/>
    <property type="match status" value="1"/>
</dbReference>
<keyword evidence="4" id="KW-1185">Reference proteome</keyword>
<evidence type="ECO:0000259" key="2">
    <source>
        <dbReference type="Pfam" id="PF13193"/>
    </source>
</evidence>
<dbReference type="Gene3D" id="3.30.300.30">
    <property type="match status" value="1"/>
</dbReference>
<reference evidence="3 4" key="1">
    <citation type="submission" date="2014-04" db="EMBL/GenBank/DDBJ databases">
        <authorList>
            <consortium name="DOE Joint Genome Institute"/>
            <person name="Kuo A."/>
            <person name="Martino E."/>
            <person name="Perotto S."/>
            <person name="Kohler A."/>
            <person name="Nagy L.G."/>
            <person name="Floudas D."/>
            <person name="Copeland A."/>
            <person name="Barry K.W."/>
            <person name="Cichocki N."/>
            <person name="Veneault-Fourrey C."/>
            <person name="LaButti K."/>
            <person name="Lindquist E.A."/>
            <person name="Lipzen A."/>
            <person name="Lundell T."/>
            <person name="Morin E."/>
            <person name="Murat C."/>
            <person name="Sun H."/>
            <person name="Tunlid A."/>
            <person name="Henrissat B."/>
            <person name="Grigoriev I.V."/>
            <person name="Hibbett D.S."/>
            <person name="Martin F."/>
            <person name="Nordberg H.P."/>
            <person name="Cantor M.N."/>
            <person name="Hua S.X."/>
        </authorList>
    </citation>
    <scope>NUCLEOTIDE SEQUENCE [LARGE SCALE GENOMIC DNA]</scope>
    <source>
        <strain evidence="3 4">Zn</strain>
    </source>
</reference>
<accession>A0A0C3GM83</accession>
<proteinExistence type="predicted"/>
<dbReference type="AlphaFoldDB" id="A0A0C3GM83"/>
<feature type="domain" description="AMP-binding enzyme C-terminal" evidence="2">
    <location>
        <begin position="476"/>
        <end position="568"/>
    </location>
</feature>
<dbReference type="Pfam" id="PF00501">
    <property type="entry name" value="AMP-binding"/>
    <property type="match status" value="1"/>
</dbReference>
<dbReference type="GO" id="GO:0031956">
    <property type="term" value="F:medium-chain fatty acid-CoA ligase activity"/>
    <property type="evidence" value="ECO:0007669"/>
    <property type="project" value="TreeGrafter"/>
</dbReference>
<dbReference type="STRING" id="913774.A0A0C3GM83"/>
<dbReference type="Gene3D" id="3.40.50.12780">
    <property type="entry name" value="N-terminal domain of ligase-like"/>
    <property type="match status" value="1"/>
</dbReference>
<dbReference type="Proteomes" id="UP000054321">
    <property type="component" value="Unassembled WGS sequence"/>
</dbReference>
<dbReference type="InParanoid" id="A0A0C3GM83"/>
<dbReference type="InterPro" id="IPR025110">
    <property type="entry name" value="AMP-bd_C"/>
</dbReference>
<evidence type="ECO:0000313" key="4">
    <source>
        <dbReference type="Proteomes" id="UP000054321"/>
    </source>
</evidence>
<dbReference type="OrthoDB" id="10253115at2759"/>
<dbReference type="InterPro" id="IPR020845">
    <property type="entry name" value="AMP-binding_CS"/>
</dbReference>
<dbReference type="InterPro" id="IPR000873">
    <property type="entry name" value="AMP-dep_synth/lig_dom"/>
</dbReference>
<dbReference type="PROSITE" id="PS00455">
    <property type="entry name" value="AMP_BINDING"/>
    <property type="match status" value="1"/>
</dbReference>
<reference evidence="4" key="2">
    <citation type="submission" date="2015-01" db="EMBL/GenBank/DDBJ databases">
        <title>Evolutionary Origins and Diversification of the Mycorrhizal Mutualists.</title>
        <authorList>
            <consortium name="DOE Joint Genome Institute"/>
            <consortium name="Mycorrhizal Genomics Consortium"/>
            <person name="Kohler A."/>
            <person name="Kuo A."/>
            <person name="Nagy L.G."/>
            <person name="Floudas D."/>
            <person name="Copeland A."/>
            <person name="Barry K.W."/>
            <person name="Cichocki N."/>
            <person name="Veneault-Fourrey C."/>
            <person name="LaButti K."/>
            <person name="Lindquist E.A."/>
            <person name="Lipzen A."/>
            <person name="Lundell T."/>
            <person name="Morin E."/>
            <person name="Murat C."/>
            <person name="Riley R."/>
            <person name="Ohm R."/>
            <person name="Sun H."/>
            <person name="Tunlid A."/>
            <person name="Henrissat B."/>
            <person name="Grigoriev I.V."/>
            <person name="Hibbett D.S."/>
            <person name="Martin F."/>
        </authorList>
    </citation>
    <scope>NUCLEOTIDE SEQUENCE [LARGE SCALE GENOMIC DNA]</scope>
    <source>
        <strain evidence="4">Zn</strain>
    </source>
</reference>
<dbReference type="GO" id="GO:0006631">
    <property type="term" value="P:fatty acid metabolic process"/>
    <property type="evidence" value="ECO:0007669"/>
    <property type="project" value="TreeGrafter"/>
</dbReference>
<organism evidence="3 4">
    <name type="scientific">Oidiodendron maius (strain Zn)</name>
    <dbReference type="NCBI Taxonomy" id="913774"/>
    <lineage>
        <taxon>Eukaryota</taxon>
        <taxon>Fungi</taxon>
        <taxon>Dikarya</taxon>
        <taxon>Ascomycota</taxon>
        <taxon>Pezizomycotina</taxon>
        <taxon>Leotiomycetes</taxon>
        <taxon>Leotiomycetes incertae sedis</taxon>
        <taxon>Myxotrichaceae</taxon>
        <taxon>Oidiodendron</taxon>
    </lineage>
</organism>
<evidence type="ECO:0000313" key="3">
    <source>
        <dbReference type="EMBL" id="KIM92654.1"/>
    </source>
</evidence>
<dbReference type="InterPro" id="IPR045851">
    <property type="entry name" value="AMP-bd_C_sf"/>
</dbReference>
<sequence>MSDSSAELAYLAGPNEPQLSEQTLGQKFAEITTRFPARAAIKDAASQLSYKELDQCSDALGLGLLDLGVSAGDRVAISLGNCIANAVISYACFKVGAIVTPLNPAYTSVQVVAALNHVSAKCYVLSSDIILPHREPKSAGALLSTVLREAERGDLVSLLVDNSTGAHHGHEFEVSARYEELLSSYQGMRLPVENKIKNSDYATIQFTSGTTSSPKAACLTHRNVLNNGIFVGLGMELTELDIVCCPPPLYHCFGLVLGIIATMAWGACIIFPSEAFDAAAVVRSIRQDRPTALYGVPTMFLAELEHIAKYSLTAGDFEHLRTGVIGGSPIPASLRLALHDNLHLAGLTNCYGLTESSPIICQTASTDTQEQKLTTVGRMIPHTSARIVAWGDPTRTLRRGDKGELLISGYCVMGGYWRDERRTSEALIVEERKDGSKQVWLRSGDEALFQPDGYIRITGRIKDIIIRGGENIYPPEIENVLLQDSVISNASVVGLPDPKYGEVVSAFVILKDGFRGIESNNIQDTHTSRELTVSKERIQSWVQERLPKMLVPKYVFWIEQMPLTASGKIEKYKLKELGIQLLNAMD</sequence>
<dbReference type="Pfam" id="PF13193">
    <property type="entry name" value="AMP-binding_C"/>
    <property type="match status" value="1"/>
</dbReference>
<dbReference type="SUPFAM" id="SSF56801">
    <property type="entry name" value="Acetyl-CoA synthetase-like"/>
    <property type="match status" value="1"/>
</dbReference>
<gene>
    <name evidence="3" type="ORF">OIDMADRAFT_62366</name>
</gene>
<evidence type="ECO:0000259" key="1">
    <source>
        <dbReference type="Pfam" id="PF00501"/>
    </source>
</evidence>